<name>A0AAE4K4M6_9BURK</name>
<proteinExistence type="predicted"/>
<evidence type="ECO:0000256" key="1">
    <source>
        <dbReference type="SAM" id="Coils"/>
    </source>
</evidence>
<comment type="caution">
    <text evidence="2">The sequence shown here is derived from an EMBL/GenBank/DDBJ whole genome shotgun (WGS) entry which is preliminary data.</text>
</comment>
<dbReference type="EMBL" id="JAVRAA010000005">
    <property type="protein sequence ID" value="MDT0337575.1"/>
    <property type="molecule type" value="Genomic_DNA"/>
</dbReference>
<keyword evidence="1" id="KW-0175">Coiled coil</keyword>
<dbReference type="RefSeq" id="WP_284077043.1">
    <property type="nucleotide sequence ID" value="NZ_JAVLSM010000007.1"/>
</dbReference>
<feature type="coiled-coil region" evidence="1">
    <location>
        <begin position="102"/>
        <end position="167"/>
    </location>
</feature>
<dbReference type="AlphaFoldDB" id="A0AAE4K4M6"/>
<protein>
    <recommendedName>
        <fullName evidence="3">PspA/IM30 family protein</fullName>
    </recommendedName>
</protein>
<gene>
    <name evidence="2" type="ORF">RJN63_12095</name>
</gene>
<evidence type="ECO:0008006" key="3">
    <source>
        <dbReference type="Google" id="ProtNLM"/>
    </source>
</evidence>
<organism evidence="2">
    <name type="scientific">Herbaspirillum huttiense subsp. nephrolepidis</name>
    <dbReference type="NCBI Taxonomy" id="3075126"/>
    <lineage>
        <taxon>Bacteria</taxon>
        <taxon>Pseudomonadati</taxon>
        <taxon>Pseudomonadota</taxon>
        <taxon>Betaproteobacteria</taxon>
        <taxon>Burkholderiales</taxon>
        <taxon>Oxalobacteraceae</taxon>
        <taxon>Herbaspirillum</taxon>
    </lineage>
</organism>
<sequence>MGSWNLVSRLLKKNFGALGDRTAEAIAAFDPDTATQVDRDALVAKLREVGERIHEAQISYNKELSEAETLKAAIARDEHVLAGLSEKLASGEVSESVATQFCDELEQNRARLPVELAEAEEAKKLLEEYQSLFAKWQEQLLSFTRNADEAKRRVELASARNDLASQKLANQQQLKELGALHVTSSAISALNKRAAKMETETAGISAVVGIGETAAHDAANLQQLRDAVSGKESLAERLKRLSTPAVSTN</sequence>
<accession>A0AAE4K4M6</accession>
<reference evidence="2" key="1">
    <citation type="submission" date="2023-02" db="EMBL/GenBank/DDBJ databases">
        <title>Description of Herbaspirillum huttiense subsp. nephrolepsisexaltata and Herbaspirillum huttiense subsp. lycopersicon.</title>
        <authorList>
            <person name="Poudel M."/>
            <person name="Sharma A."/>
            <person name="Goss E."/>
            <person name="Tapia J.H."/>
            <person name="Harmon C.M."/>
            <person name="Jones J.B."/>
        </authorList>
    </citation>
    <scope>NUCLEOTIDE SEQUENCE</scope>
    <source>
        <strain evidence="2">NC40101</strain>
    </source>
</reference>
<evidence type="ECO:0000313" key="2">
    <source>
        <dbReference type="EMBL" id="MDT0337575.1"/>
    </source>
</evidence>